<dbReference type="GO" id="GO:0016020">
    <property type="term" value="C:membrane"/>
    <property type="evidence" value="ECO:0007669"/>
    <property type="project" value="UniProtKB-SubCell"/>
</dbReference>
<dbReference type="Proteomes" id="UP000077115">
    <property type="component" value="Unassembled WGS sequence"/>
</dbReference>
<dbReference type="InterPro" id="IPR003439">
    <property type="entry name" value="ABC_transporter-like_ATP-bd"/>
</dbReference>
<dbReference type="PANTHER" id="PTHR43394">
    <property type="entry name" value="ATP-DEPENDENT PERMEASE MDL1, MITOCHONDRIAL"/>
    <property type="match status" value="1"/>
</dbReference>
<keyword evidence="4 5" id="KW-0472">Membrane</keyword>
<dbReference type="STRING" id="403673.A0A177WYI1"/>
<evidence type="ECO:0000256" key="1">
    <source>
        <dbReference type="ARBA" id="ARBA00004141"/>
    </source>
</evidence>
<dbReference type="InterPro" id="IPR027417">
    <property type="entry name" value="P-loop_NTPase"/>
</dbReference>
<keyword evidence="6" id="KW-0732">Signal</keyword>
<dbReference type="Pfam" id="PF00664">
    <property type="entry name" value="ABC_membrane"/>
    <property type="match status" value="2"/>
</dbReference>
<proteinExistence type="predicted"/>
<dbReference type="VEuPathDB" id="FungiDB:BDEG_28330"/>
<dbReference type="InterPro" id="IPR011527">
    <property type="entry name" value="ABC1_TM_dom"/>
</dbReference>
<reference evidence="9 10" key="1">
    <citation type="submission" date="2006-10" db="EMBL/GenBank/DDBJ databases">
        <title>The Genome Sequence of Batrachochytrium dendrobatidis JEL423.</title>
        <authorList>
            <consortium name="The Broad Institute Genome Sequencing Platform"/>
            <person name="Birren B."/>
            <person name="Lander E."/>
            <person name="Galagan J."/>
            <person name="Cuomo C."/>
            <person name="Devon K."/>
            <person name="Jaffe D."/>
            <person name="Butler J."/>
            <person name="Alvarez P."/>
            <person name="Gnerre S."/>
            <person name="Grabherr M."/>
            <person name="Kleber M."/>
            <person name="Mauceli E."/>
            <person name="Brockman W."/>
            <person name="Young S."/>
            <person name="LaButti K."/>
            <person name="Sykes S."/>
            <person name="DeCaprio D."/>
            <person name="Crawford M."/>
            <person name="Koehrsen M."/>
            <person name="Engels R."/>
            <person name="Montgomery P."/>
            <person name="Pearson M."/>
            <person name="Howarth C."/>
            <person name="Larson L."/>
            <person name="White J."/>
            <person name="O'Leary S."/>
            <person name="Kodira C."/>
            <person name="Zeng Q."/>
            <person name="Yandava C."/>
            <person name="Alvarado L."/>
            <person name="Longcore J."/>
            <person name="James T."/>
        </authorList>
    </citation>
    <scope>NUCLEOTIDE SEQUENCE [LARGE SCALE GENOMIC DNA]</scope>
    <source>
        <strain evidence="9 10">JEL423</strain>
    </source>
</reference>
<keyword evidence="3 5" id="KW-1133">Transmembrane helix</keyword>
<dbReference type="GO" id="GO:0005524">
    <property type="term" value="F:ATP binding"/>
    <property type="evidence" value="ECO:0007669"/>
    <property type="project" value="InterPro"/>
</dbReference>
<feature type="transmembrane region" description="Helical" evidence="5">
    <location>
        <begin position="628"/>
        <end position="655"/>
    </location>
</feature>
<dbReference type="OrthoDB" id="6500128at2759"/>
<comment type="subcellular location">
    <subcellularLocation>
        <location evidence="1">Membrane</location>
        <topology evidence="1">Multi-pass membrane protein</topology>
    </subcellularLocation>
</comment>
<feature type="transmembrane region" description="Helical" evidence="5">
    <location>
        <begin position="731"/>
        <end position="752"/>
    </location>
</feature>
<dbReference type="GO" id="GO:0140359">
    <property type="term" value="F:ABC-type transporter activity"/>
    <property type="evidence" value="ECO:0007669"/>
    <property type="project" value="InterPro"/>
</dbReference>
<evidence type="ECO:0000259" key="7">
    <source>
        <dbReference type="PROSITE" id="PS50893"/>
    </source>
</evidence>
<feature type="transmembrane region" description="Helical" evidence="5">
    <location>
        <begin position="75"/>
        <end position="93"/>
    </location>
</feature>
<name>A0A177WYI1_BATDL</name>
<dbReference type="Gene3D" id="3.40.50.300">
    <property type="entry name" value="P-loop containing nucleotide triphosphate hydrolases"/>
    <property type="match status" value="1"/>
</dbReference>
<feature type="signal peptide" evidence="6">
    <location>
        <begin position="1"/>
        <end position="15"/>
    </location>
</feature>
<dbReference type="PROSITE" id="PS50929">
    <property type="entry name" value="ABC_TM1F"/>
    <property type="match status" value="2"/>
</dbReference>
<gene>
    <name evidence="9" type="ORF">BDEG_28330</name>
</gene>
<feature type="domain" description="ABC transmembrane type-1" evidence="8">
    <location>
        <begin position="1"/>
        <end position="241"/>
    </location>
</feature>
<dbReference type="InterPro" id="IPR017871">
    <property type="entry name" value="ABC_transporter-like_CS"/>
</dbReference>
<dbReference type="Pfam" id="PF00005">
    <property type="entry name" value="ABC_tran"/>
    <property type="match status" value="1"/>
</dbReference>
<dbReference type="GO" id="GO:0016887">
    <property type="term" value="F:ATP hydrolysis activity"/>
    <property type="evidence" value="ECO:0007669"/>
    <property type="project" value="InterPro"/>
</dbReference>
<dbReference type="CDD" id="cd18577">
    <property type="entry name" value="ABC_6TM_Pgp_ABCB1_D1_like"/>
    <property type="match status" value="1"/>
</dbReference>
<dbReference type="AlphaFoldDB" id="A0A177WYI1"/>
<feature type="transmembrane region" description="Helical" evidence="5">
    <location>
        <begin position="706"/>
        <end position="725"/>
    </location>
</feature>
<dbReference type="SUPFAM" id="SSF52540">
    <property type="entry name" value="P-loop containing nucleoside triphosphate hydrolases"/>
    <property type="match status" value="1"/>
</dbReference>
<sequence>MYAFVLALAAWLVSAAQSFVFKLIAQMQVQSLRTRYMNALLASDSVWRESNSSQLLIQSISSDIDRIETVISEKLPWVIRNLVVFIFGSYLALHSSVKLSLAILAVFPVVGAVLGYMHHTSSVFDKKLRESYRYAGLVAHEVFISIKTVMAFNRQFYESVRYTSHLAEACAVHQQKCIFDGFGWGSYSFTMLCAFAVSFYVGGKLVAANEITPGDVLNSFSQIAVGITALGNIGQASREFQYGFLVLHALLVQLGQLEDPGQTHVGIEPPRFIGKIEFKNVWFRQVFEWTWLVLHLLTGLYKPDSGTVLLDGVDITTISTLWLRKHMGISSQNSDLFDGSIHYNVSLGIHGNTDQVSRSVVQNACNISQASTFINELPDGYDTDISGLHTSLSGGQIQRLAIARAYLGAESGMLILDEATSALDTSTERLVMNSLIESRKNKTILCVSHRVASLTEFTRIIVFKEGHVAEDGSFEKLTESQTIFKTLLETRQTSAYSTTAAIPLVNTPTADNRHGLLRKRSSASAEIQPMDDCSEEPFLSKSINVKGGANPMKSDGPFNELFDRLFRSFQFFKRVWLETKQEWPYLLIGYIGSTIEGLQSPLQGFVIGKVVAGYALPTSDQITASTNFWSLAMIIIGMCSLVAAVMNAVGFGYAASRNMYKLREKIFQHVVYQDMEFFGDPMYTPTNLELVLADSTEKIGTVSGNLLADILRSVVNLTVGIYIGVSNSWMMAVLMVLPFPVILLIGAGLARISARQVHECMHICD</sequence>
<accession>A0A177WYI1</accession>
<evidence type="ECO:0008006" key="11">
    <source>
        <dbReference type="Google" id="ProtNLM"/>
    </source>
</evidence>
<protein>
    <recommendedName>
        <fullName evidence="11">ABC transmembrane type-1 domain-containing protein</fullName>
    </recommendedName>
</protein>
<dbReference type="InterPro" id="IPR036640">
    <property type="entry name" value="ABC1_TM_sf"/>
</dbReference>
<evidence type="ECO:0000256" key="6">
    <source>
        <dbReference type="SAM" id="SignalP"/>
    </source>
</evidence>
<evidence type="ECO:0000313" key="10">
    <source>
        <dbReference type="Proteomes" id="UP000077115"/>
    </source>
</evidence>
<dbReference type="EMBL" id="DS022315">
    <property type="protein sequence ID" value="OAJ45169.1"/>
    <property type="molecule type" value="Genomic_DNA"/>
</dbReference>
<evidence type="ECO:0000256" key="3">
    <source>
        <dbReference type="ARBA" id="ARBA00022989"/>
    </source>
</evidence>
<evidence type="ECO:0000256" key="4">
    <source>
        <dbReference type="ARBA" id="ARBA00023136"/>
    </source>
</evidence>
<dbReference type="eggNOG" id="KOG0055">
    <property type="taxonomic scope" value="Eukaryota"/>
</dbReference>
<dbReference type="InterPro" id="IPR039421">
    <property type="entry name" value="Type_1_exporter"/>
</dbReference>
<dbReference type="PROSITE" id="PS50893">
    <property type="entry name" value="ABC_TRANSPORTER_2"/>
    <property type="match status" value="1"/>
</dbReference>
<organism evidence="9 10">
    <name type="scientific">Batrachochytrium dendrobatidis (strain JEL423)</name>
    <dbReference type="NCBI Taxonomy" id="403673"/>
    <lineage>
        <taxon>Eukaryota</taxon>
        <taxon>Fungi</taxon>
        <taxon>Fungi incertae sedis</taxon>
        <taxon>Chytridiomycota</taxon>
        <taxon>Chytridiomycota incertae sedis</taxon>
        <taxon>Chytridiomycetes</taxon>
        <taxon>Rhizophydiales</taxon>
        <taxon>Rhizophydiales incertae sedis</taxon>
        <taxon>Batrachochytrium</taxon>
    </lineage>
</organism>
<evidence type="ECO:0000259" key="8">
    <source>
        <dbReference type="PROSITE" id="PS50929"/>
    </source>
</evidence>
<dbReference type="SUPFAM" id="SSF90123">
    <property type="entry name" value="ABC transporter transmembrane region"/>
    <property type="match status" value="2"/>
</dbReference>
<feature type="domain" description="ABC transmembrane type-1" evidence="8">
    <location>
        <begin position="587"/>
        <end position="755"/>
    </location>
</feature>
<feature type="chain" id="PRO_5013131042" description="ABC transmembrane type-1 domain-containing protein" evidence="6">
    <location>
        <begin position="16"/>
        <end position="765"/>
    </location>
</feature>
<reference evidence="9 10" key="2">
    <citation type="submission" date="2016-05" db="EMBL/GenBank/DDBJ databases">
        <title>Lineage-specific infection strategies underlie the spectrum of fungal disease in amphibians.</title>
        <authorList>
            <person name="Cuomo C.A."/>
            <person name="Farrer R.A."/>
            <person name="James T."/>
            <person name="Longcore J."/>
            <person name="Birren B."/>
        </authorList>
    </citation>
    <scope>NUCLEOTIDE SEQUENCE [LARGE SCALE GENOMIC DNA]</scope>
    <source>
        <strain evidence="9 10">JEL423</strain>
    </source>
</reference>
<dbReference type="PANTHER" id="PTHR43394:SF15">
    <property type="entry name" value="ALPHA-FACTOR-TRANSPORTING ATPASE"/>
    <property type="match status" value="1"/>
</dbReference>
<dbReference type="PROSITE" id="PS00211">
    <property type="entry name" value="ABC_TRANSPORTER_1"/>
    <property type="match status" value="1"/>
</dbReference>
<feature type="transmembrane region" description="Helical" evidence="5">
    <location>
        <begin position="100"/>
        <end position="119"/>
    </location>
</feature>
<evidence type="ECO:0000313" key="9">
    <source>
        <dbReference type="EMBL" id="OAJ45169.1"/>
    </source>
</evidence>
<dbReference type="Gene3D" id="1.20.1560.10">
    <property type="entry name" value="ABC transporter type 1, transmembrane domain"/>
    <property type="match status" value="2"/>
</dbReference>
<evidence type="ECO:0000256" key="2">
    <source>
        <dbReference type="ARBA" id="ARBA00022692"/>
    </source>
</evidence>
<evidence type="ECO:0000256" key="5">
    <source>
        <dbReference type="SAM" id="Phobius"/>
    </source>
</evidence>
<keyword evidence="2 5" id="KW-0812">Transmembrane</keyword>
<feature type="domain" description="ABC transporter" evidence="7">
    <location>
        <begin position="211"/>
        <end position="490"/>
    </location>
</feature>